<keyword evidence="3" id="KW-1185">Reference proteome</keyword>
<feature type="compositionally biased region" description="Basic and acidic residues" evidence="1">
    <location>
        <begin position="49"/>
        <end position="71"/>
    </location>
</feature>
<feature type="region of interest" description="Disordered" evidence="1">
    <location>
        <begin position="45"/>
        <end position="100"/>
    </location>
</feature>
<protein>
    <submittedName>
        <fullName evidence="2">Uncharacterized protein</fullName>
    </submittedName>
</protein>
<evidence type="ECO:0000313" key="2">
    <source>
        <dbReference type="EMBL" id="KZV47017.1"/>
    </source>
</evidence>
<organism evidence="2 3">
    <name type="scientific">Dorcoceras hygrometricum</name>
    <dbReference type="NCBI Taxonomy" id="472368"/>
    <lineage>
        <taxon>Eukaryota</taxon>
        <taxon>Viridiplantae</taxon>
        <taxon>Streptophyta</taxon>
        <taxon>Embryophyta</taxon>
        <taxon>Tracheophyta</taxon>
        <taxon>Spermatophyta</taxon>
        <taxon>Magnoliopsida</taxon>
        <taxon>eudicotyledons</taxon>
        <taxon>Gunneridae</taxon>
        <taxon>Pentapetalae</taxon>
        <taxon>asterids</taxon>
        <taxon>lamiids</taxon>
        <taxon>Lamiales</taxon>
        <taxon>Gesneriaceae</taxon>
        <taxon>Didymocarpoideae</taxon>
        <taxon>Trichosporeae</taxon>
        <taxon>Loxocarpinae</taxon>
        <taxon>Dorcoceras</taxon>
    </lineage>
</organism>
<feature type="compositionally biased region" description="Polar residues" evidence="1">
    <location>
        <begin position="73"/>
        <end position="86"/>
    </location>
</feature>
<reference evidence="2 3" key="1">
    <citation type="journal article" date="2015" name="Proc. Natl. Acad. Sci. U.S.A.">
        <title>The resurrection genome of Boea hygrometrica: A blueprint for survival of dehydration.</title>
        <authorList>
            <person name="Xiao L."/>
            <person name="Yang G."/>
            <person name="Zhang L."/>
            <person name="Yang X."/>
            <person name="Zhao S."/>
            <person name="Ji Z."/>
            <person name="Zhou Q."/>
            <person name="Hu M."/>
            <person name="Wang Y."/>
            <person name="Chen M."/>
            <person name="Xu Y."/>
            <person name="Jin H."/>
            <person name="Xiao X."/>
            <person name="Hu G."/>
            <person name="Bao F."/>
            <person name="Hu Y."/>
            <person name="Wan P."/>
            <person name="Li L."/>
            <person name="Deng X."/>
            <person name="Kuang T."/>
            <person name="Xiang C."/>
            <person name="Zhu J.K."/>
            <person name="Oliver M.J."/>
            <person name="He Y."/>
        </authorList>
    </citation>
    <scope>NUCLEOTIDE SEQUENCE [LARGE SCALE GENOMIC DNA]</scope>
    <source>
        <strain evidence="3">cv. XS01</strain>
    </source>
</reference>
<evidence type="ECO:0000313" key="3">
    <source>
        <dbReference type="Proteomes" id="UP000250235"/>
    </source>
</evidence>
<dbReference type="EMBL" id="KQ995330">
    <property type="protein sequence ID" value="KZV47017.1"/>
    <property type="molecule type" value="Genomic_DNA"/>
</dbReference>
<sequence>MKMEFCLLHNIVAKALCAKAGSFDMVTSEKFDLMVEISAGLKVVGDDSNTDKQEAHVGCETQTDHEGHDENESTVAQGEQAKSTADGTAGPEGENTEMEEWVDKVERIELDKSSNQIEKENATHDKDIVVRYGPEQPSPHTITYTGKGIFAPVEIWVINWATYILTKVDPAAKGKWMLEAVARPNPLEEHCQLFLNTVWEDVSSTMTDYDEWVHSHCEQVSELFKRRSLILYKLYELKVQKLVDEHMENFNPAAPSVNYDFMCIQFLSRELKEISRKHRDLRVLAGLPIVAPKSSFAGDGANIAISQITLSEEHKVLST</sequence>
<name>A0A2Z7CM57_9LAMI</name>
<evidence type="ECO:0000256" key="1">
    <source>
        <dbReference type="SAM" id="MobiDB-lite"/>
    </source>
</evidence>
<dbReference type="Proteomes" id="UP000250235">
    <property type="component" value="Unassembled WGS sequence"/>
</dbReference>
<proteinExistence type="predicted"/>
<accession>A0A2Z7CM57</accession>
<dbReference type="AlphaFoldDB" id="A0A2Z7CM57"/>
<gene>
    <name evidence="2" type="ORF">F511_16404</name>
</gene>